<evidence type="ECO:0000313" key="2">
    <source>
        <dbReference type="EMBL" id="QRV15840.1"/>
    </source>
</evidence>
<sequence>MSGSKTGRRIETLLLFVVNALPIAGLIGFGWRPFQALFVYWVEIGVTLLGYYVVVLFGQRDSKPEEKGGGSYPGPVPLPVPDESFRPIRSLPPLRYRNARYIPASVPLVAIIWFLLSRAFLDFPNTGVVIEGRPAVESIVGYIAVSYTLEGLVTAAITSVIQLSVLGRDFLSRRLVDQYSAAMLAELPIRIVGVWFVVLLLLVPVYAGTIVFDIGRGVVGWGFFLLLLGAKLAVDLALLRLRYEPNPGLFTRLFVPNTRETA</sequence>
<keyword evidence="3" id="KW-1185">Reference proteome</keyword>
<keyword evidence="1" id="KW-1133">Transmembrane helix</keyword>
<feature type="transmembrane region" description="Helical" evidence="1">
    <location>
        <begin position="101"/>
        <end position="121"/>
    </location>
</feature>
<feature type="transmembrane region" description="Helical" evidence="1">
    <location>
        <begin position="187"/>
        <end position="212"/>
    </location>
</feature>
<evidence type="ECO:0000256" key="1">
    <source>
        <dbReference type="SAM" id="Phobius"/>
    </source>
</evidence>
<reference evidence="2 3" key="1">
    <citation type="submission" date="2021-01" db="EMBL/GenBank/DDBJ databases">
        <title>Genome Sequence and Methylation Pattern of Haloterrigena salifodinae BOL5-1, An Extremely Halophilic Archaeon from a Bolivian Salt Mine.</title>
        <authorList>
            <person name="DasSarma P."/>
            <person name="Anton B.P."/>
            <person name="DasSarma S.L."/>
            <person name="von Ehrenheim H.A.L."/>
            <person name="Martinez F.L."/>
            <person name="Guzman D."/>
            <person name="Roberts R.J."/>
            <person name="DasSarma S."/>
        </authorList>
    </citation>
    <scope>NUCLEOTIDE SEQUENCE [LARGE SCALE GENOMIC DNA]</scope>
    <source>
        <strain evidence="2 3">BOL5-1</strain>
    </source>
</reference>
<dbReference type="EMBL" id="CP069188">
    <property type="protein sequence ID" value="QRV15840.1"/>
    <property type="molecule type" value="Genomic_DNA"/>
</dbReference>
<dbReference type="RefSeq" id="WP_204748270.1">
    <property type="nucleotide sequence ID" value="NZ_CP069188.1"/>
</dbReference>
<keyword evidence="1" id="KW-0812">Transmembrane</keyword>
<dbReference type="KEGG" id="hsal:JMJ58_02750"/>
<feature type="transmembrane region" description="Helical" evidence="1">
    <location>
        <begin position="12"/>
        <end position="31"/>
    </location>
</feature>
<proteinExistence type="predicted"/>
<name>A0A8T8E320_9EURY</name>
<feature type="transmembrane region" description="Helical" evidence="1">
    <location>
        <begin position="141"/>
        <end position="166"/>
    </location>
</feature>
<feature type="transmembrane region" description="Helical" evidence="1">
    <location>
        <begin position="218"/>
        <end position="239"/>
    </location>
</feature>
<dbReference type="Proteomes" id="UP000637819">
    <property type="component" value="Chromosome"/>
</dbReference>
<accession>A0A8T8E320</accession>
<gene>
    <name evidence="2" type="ORF">JMJ58_02750</name>
</gene>
<protein>
    <submittedName>
        <fullName evidence="2">Uncharacterized protein</fullName>
    </submittedName>
</protein>
<feature type="transmembrane region" description="Helical" evidence="1">
    <location>
        <begin position="37"/>
        <end position="57"/>
    </location>
</feature>
<organism evidence="2 3">
    <name type="scientific">Haloterrigena salifodinae</name>
    <dbReference type="NCBI Taxonomy" id="2675099"/>
    <lineage>
        <taxon>Archaea</taxon>
        <taxon>Methanobacteriati</taxon>
        <taxon>Methanobacteriota</taxon>
        <taxon>Stenosarchaea group</taxon>
        <taxon>Halobacteria</taxon>
        <taxon>Halobacteriales</taxon>
        <taxon>Natrialbaceae</taxon>
        <taxon>Haloterrigena</taxon>
    </lineage>
</organism>
<dbReference type="OrthoDB" id="169315at2157"/>
<dbReference type="AlphaFoldDB" id="A0A8T8E320"/>
<keyword evidence="1" id="KW-0472">Membrane</keyword>
<dbReference type="GeneID" id="62874008"/>
<dbReference type="InterPro" id="IPR045466">
    <property type="entry name" value="DUF6498"/>
</dbReference>
<evidence type="ECO:0000313" key="3">
    <source>
        <dbReference type="Proteomes" id="UP000637819"/>
    </source>
</evidence>
<dbReference type="Pfam" id="PF20108">
    <property type="entry name" value="DUF6498"/>
    <property type="match status" value="1"/>
</dbReference>